<protein>
    <submittedName>
        <fullName evidence="1">Virulence protein, SciE type</fullName>
    </submittedName>
</protein>
<sequence length="268" mass="30320">MKEIKSMLQQGRLTDVICHIETQLRDDPLNVDLKSALVELLCIKGELERADQLINAMVQKHPDLIVGASNLRLLIRAAQERQDFLQGQGLPNIFHERDKYLDAFMTLNLEINQGQQGEALQQVCEQLEHCRPDTRVKINDSSKKIVRDLDDTLGGFIEIFGTDGKFYLAQLSEVEYIHFKPVSSLLEQVWRRVDLSIKGGPSGEAYLPLVYGNSVTDKQKLGRETDWQQLAPEVSRGAGQKMWFVDDKAMAISEINHINCVSVESEQG</sequence>
<reference evidence="1 2" key="1">
    <citation type="journal article" date="2022" name="Mar. Drugs">
        <title>Bioassay-Guided Fractionation Leads to the Detection of Cholic Acid Generated by the Rare Thalassomonas sp.</title>
        <authorList>
            <person name="Pheiffer F."/>
            <person name="Schneider Y.K."/>
            <person name="Hansen E.H."/>
            <person name="Andersen J.H."/>
            <person name="Isaksson J."/>
            <person name="Busche T."/>
            <person name="R C."/>
            <person name="Kalinowski J."/>
            <person name="Zyl L.V."/>
            <person name="Trindade M."/>
        </authorList>
    </citation>
    <scope>NUCLEOTIDE SEQUENCE [LARGE SCALE GENOMIC DNA]</scope>
    <source>
        <strain evidence="1 2">A5K-61T</strain>
    </source>
</reference>
<proteinExistence type="predicted"/>
<dbReference type="SUPFAM" id="SSF144059">
    <property type="entry name" value="ImpE-like"/>
    <property type="match status" value="1"/>
</dbReference>
<dbReference type="RefSeq" id="WP_274054335.1">
    <property type="nucleotide sequence ID" value="NZ_CP059693.1"/>
</dbReference>
<evidence type="ECO:0000313" key="2">
    <source>
        <dbReference type="Proteomes" id="UP001215231"/>
    </source>
</evidence>
<dbReference type="InterPro" id="IPR009211">
    <property type="entry name" value="TagJ"/>
</dbReference>
<organism evidence="1 2">
    <name type="scientific">Thalassomonas haliotis</name>
    <dbReference type="NCBI Taxonomy" id="485448"/>
    <lineage>
        <taxon>Bacteria</taxon>
        <taxon>Pseudomonadati</taxon>
        <taxon>Pseudomonadota</taxon>
        <taxon>Gammaproteobacteria</taxon>
        <taxon>Alteromonadales</taxon>
        <taxon>Colwelliaceae</taxon>
        <taxon>Thalassomonas</taxon>
    </lineage>
</organism>
<name>A0ABY7VKY0_9GAMM</name>
<dbReference type="PIRSF" id="PIRSF029288">
    <property type="entry name" value="SciE_ImpE"/>
    <property type="match status" value="1"/>
</dbReference>
<accession>A0ABY7VKY0</accession>
<gene>
    <name evidence="1" type="ORF">H3N35_10825</name>
</gene>
<keyword evidence="2" id="KW-1185">Reference proteome</keyword>
<evidence type="ECO:0000313" key="1">
    <source>
        <dbReference type="EMBL" id="WDE13884.1"/>
    </source>
</evidence>
<dbReference type="Pfam" id="PF07024">
    <property type="entry name" value="ImpE"/>
    <property type="match status" value="1"/>
</dbReference>
<dbReference type="EMBL" id="CP059693">
    <property type="protein sequence ID" value="WDE13884.1"/>
    <property type="molecule type" value="Genomic_DNA"/>
</dbReference>
<dbReference type="InterPro" id="IPR011990">
    <property type="entry name" value="TPR-like_helical_dom_sf"/>
</dbReference>
<dbReference type="Gene3D" id="1.25.40.10">
    <property type="entry name" value="Tetratricopeptide repeat domain"/>
    <property type="match status" value="1"/>
</dbReference>
<dbReference type="Proteomes" id="UP001215231">
    <property type="component" value="Chromosome"/>
</dbReference>